<evidence type="ECO:0000256" key="9">
    <source>
        <dbReference type="HAMAP-Rule" id="MF_00153"/>
    </source>
</evidence>
<comment type="similarity">
    <text evidence="5 9">Belongs to the deoxyhypusine synthase family.</text>
</comment>
<keyword evidence="7 9" id="KW-0520">NAD</keyword>
<dbReference type="InterPro" id="IPR002773">
    <property type="entry name" value="Deoxyhypusine_synthase"/>
</dbReference>
<reference evidence="10" key="1">
    <citation type="submission" date="2023-06" db="EMBL/GenBank/DDBJ databases">
        <title>Genome sequence of Methanosarcinaceae archaeon Ag5.</title>
        <authorList>
            <person name="Protasov E."/>
            <person name="Platt K."/>
            <person name="Poehlein A."/>
            <person name="Daniel R."/>
            <person name="Brune A."/>
        </authorList>
    </citation>
    <scope>NUCLEOTIDE SEQUENCE</scope>
    <source>
        <strain evidence="10">Ag5</strain>
    </source>
</reference>
<evidence type="ECO:0000313" key="11">
    <source>
        <dbReference type="Proteomes" id="UP001271789"/>
    </source>
</evidence>
<evidence type="ECO:0000256" key="8">
    <source>
        <dbReference type="ARBA" id="ARBA00023256"/>
    </source>
</evidence>
<dbReference type="Pfam" id="PF01916">
    <property type="entry name" value="DS"/>
    <property type="match status" value="1"/>
</dbReference>
<protein>
    <recommendedName>
        <fullName evidence="9">Probable deoxyhypusine synthase</fullName>
        <shortName evidence="9">DHS</shortName>
        <ecNumber evidence="9">2.5.1.46</ecNumber>
    </recommendedName>
</protein>
<comment type="pathway">
    <text evidence="4 9">Protein modification; eIF5A hypusination.</text>
</comment>
<dbReference type="HAMAP" id="MF_00153">
    <property type="entry name" value="DHS"/>
    <property type="match status" value="1"/>
</dbReference>
<evidence type="ECO:0000256" key="5">
    <source>
        <dbReference type="ARBA" id="ARBA00009892"/>
    </source>
</evidence>
<name>A0AAE4MIK4_9EURY</name>
<keyword evidence="6 9" id="KW-0808">Transferase</keyword>
<comment type="cofactor">
    <cofactor evidence="2 9">
        <name>NAD(+)</name>
        <dbReference type="ChEBI" id="CHEBI:57540"/>
    </cofactor>
</comment>
<evidence type="ECO:0000256" key="3">
    <source>
        <dbReference type="ARBA" id="ARBA00002823"/>
    </source>
</evidence>
<dbReference type="InterPro" id="IPR022899">
    <property type="entry name" value="Deoxyhypus_synthase_arc"/>
</dbReference>
<dbReference type="NCBIfam" id="NF002630">
    <property type="entry name" value="PRK02301.1"/>
    <property type="match status" value="1"/>
</dbReference>
<dbReference type="EMBL" id="JAWDKD010000009">
    <property type="protein sequence ID" value="MDV0446686.1"/>
    <property type="molecule type" value="Genomic_DNA"/>
</dbReference>
<comment type="caution">
    <text evidence="10">The sequence shown here is derived from an EMBL/GenBank/DDBJ whole genome shotgun (WGS) entry which is preliminary data.</text>
</comment>
<dbReference type="GO" id="GO:0034038">
    <property type="term" value="F:deoxyhypusine synthase activity"/>
    <property type="evidence" value="ECO:0007669"/>
    <property type="project" value="UniProtKB-UniRule"/>
</dbReference>
<organism evidence="10 11">
    <name type="scientific">Methanolapillus africanus</name>
    <dbReference type="NCBI Taxonomy" id="3028297"/>
    <lineage>
        <taxon>Archaea</taxon>
        <taxon>Methanobacteriati</taxon>
        <taxon>Methanobacteriota</taxon>
        <taxon>Stenosarchaea group</taxon>
        <taxon>Methanomicrobia</taxon>
        <taxon>Methanosarcinales</taxon>
        <taxon>Methanosarcinaceae</taxon>
        <taxon>Methanolapillus</taxon>
    </lineage>
</organism>
<dbReference type="Gene3D" id="3.40.910.10">
    <property type="entry name" value="Deoxyhypusine synthase"/>
    <property type="match status" value="1"/>
</dbReference>
<evidence type="ECO:0000256" key="1">
    <source>
        <dbReference type="ARBA" id="ARBA00000952"/>
    </source>
</evidence>
<evidence type="ECO:0000256" key="6">
    <source>
        <dbReference type="ARBA" id="ARBA00022679"/>
    </source>
</evidence>
<dbReference type="InterPro" id="IPR029035">
    <property type="entry name" value="DHS-like_NAD/FAD-binding_dom"/>
</dbReference>
<proteinExistence type="inferred from homology"/>
<comment type="catalytic activity">
    <reaction evidence="1 9">
        <text>[eIF5A protein]-L-lysine + spermidine = [eIF5A protein]-deoxyhypusine + propane-1,3-diamine</text>
        <dbReference type="Rhea" id="RHEA:33299"/>
        <dbReference type="Rhea" id="RHEA-COMP:10143"/>
        <dbReference type="Rhea" id="RHEA-COMP:10144"/>
        <dbReference type="ChEBI" id="CHEBI:29969"/>
        <dbReference type="ChEBI" id="CHEBI:57484"/>
        <dbReference type="ChEBI" id="CHEBI:57834"/>
        <dbReference type="ChEBI" id="CHEBI:82657"/>
        <dbReference type="EC" id="2.5.1.46"/>
    </reaction>
</comment>
<evidence type="ECO:0000256" key="7">
    <source>
        <dbReference type="ARBA" id="ARBA00023027"/>
    </source>
</evidence>
<keyword evidence="8 9" id="KW-0386">Hypusine biosynthesis</keyword>
<dbReference type="AlphaFoldDB" id="A0AAE4MIK4"/>
<accession>A0AAE4MIK4</accession>
<dbReference type="PANTHER" id="PTHR11703:SF2">
    <property type="entry name" value="DEOXYHYPUSINE SYNTHASE-LIKE PROTEIN"/>
    <property type="match status" value="1"/>
</dbReference>
<feature type="active site" description="Nucleophile" evidence="9">
    <location>
        <position position="287"/>
    </location>
</feature>
<sequence>MVHVTEGCPKLTKPVVPADIKAGMDMDEFVTALSGCAFGARRIAEAVDIYTEMLSDKSTVKFFGLAGAMVPAGMRKIVADLIRDGHINVLVTTGANMVHDALEGLYMPHYKGDEGSNDVKLHEERIDRIYDVFLPDQHFEELEGFLQEVIADLPADKPVSIAEFMKNIGKNIENPDSILRAAYDMNVPIYCPAFPDSVIGLQAWLYKETNPLVIDAIADMHAFMDICWEAEKAGAVFIGGGVPKNFIFQSMLVTPRDFDYAIQLTMDTPQTGGLSGATLEEAISWGKVGDKSRLVTVYSDATITLPLMVAATRARLEKQKQPKKQIPVE</sequence>
<evidence type="ECO:0000256" key="2">
    <source>
        <dbReference type="ARBA" id="ARBA00001911"/>
    </source>
</evidence>
<evidence type="ECO:0000256" key="4">
    <source>
        <dbReference type="ARBA" id="ARBA00005041"/>
    </source>
</evidence>
<dbReference type="SUPFAM" id="SSF52467">
    <property type="entry name" value="DHS-like NAD/FAD-binding domain"/>
    <property type="match status" value="1"/>
</dbReference>
<dbReference type="Proteomes" id="UP001271789">
    <property type="component" value="Unassembled WGS sequence"/>
</dbReference>
<dbReference type="GO" id="GO:0005737">
    <property type="term" value="C:cytoplasm"/>
    <property type="evidence" value="ECO:0007669"/>
    <property type="project" value="TreeGrafter"/>
</dbReference>
<comment type="function">
    <text evidence="3 9">Catalyzes the NAD-dependent oxidative cleavage of spermidine and the subsequent transfer of the butylamine moiety of spermidine to the epsilon-amino group of a specific lysine residue of the eIF-5A precursor protein to form the intermediate deoxyhypusine residue.</text>
</comment>
<dbReference type="PANTHER" id="PTHR11703">
    <property type="entry name" value="DEOXYHYPUSINE SYNTHASE"/>
    <property type="match status" value="1"/>
</dbReference>
<keyword evidence="11" id="KW-1185">Reference proteome</keyword>
<evidence type="ECO:0000313" key="10">
    <source>
        <dbReference type="EMBL" id="MDV0446686.1"/>
    </source>
</evidence>
<gene>
    <name evidence="9" type="primary">dys</name>
    <name evidence="10" type="ORF">MsAg5_05360</name>
</gene>
<dbReference type="EC" id="2.5.1.46" evidence="9"/>
<dbReference type="NCBIfam" id="TIGR00321">
    <property type="entry name" value="dhys"/>
    <property type="match status" value="1"/>
</dbReference>
<dbReference type="RefSeq" id="WP_338099091.1">
    <property type="nucleotide sequence ID" value="NZ_JAWDKD010000009.1"/>
</dbReference>
<dbReference type="InterPro" id="IPR036982">
    <property type="entry name" value="Deoxyhypusine_synthase_sf"/>
</dbReference>